<dbReference type="AlphaFoldDB" id="A0AAN6NS67"/>
<feature type="transmembrane region" description="Helical" evidence="1">
    <location>
        <begin position="47"/>
        <end position="69"/>
    </location>
</feature>
<evidence type="ECO:0008006" key="4">
    <source>
        <dbReference type="Google" id="ProtNLM"/>
    </source>
</evidence>
<keyword evidence="1" id="KW-0812">Transmembrane</keyword>
<accession>A0AAN6NS67</accession>
<feature type="transmembrane region" description="Helical" evidence="1">
    <location>
        <begin position="169"/>
        <end position="186"/>
    </location>
</feature>
<dbReference type="Proteomes" id="UP001303222">
    <property type="component" value="Unassembled WGS sequence"/>
</dbReference>
<feature type="transmembrane region" description="Helical" evidence="1">
    <location>
        <begin position="139"/>
        <end position="157"/>
    </location>
</feature>
<keyword evidence="1" id="KW-0472">Membrane</keyword>
<evidence type="ECO:0000256" key="1">
    <source>
        <dbReference type="SAM" id="Phobius"/>
    </source>
</evidence>
<proteinExistence type="predicted"/>
<keyword evidence="1" id="KW-1133">Transmembrane helix</keyword>
<name>A0AAN6NS67_9PEZI</name>
<gene>
    <name evidence="2" type="ORF">QBC32DRAFT_379962</name>
</gene>
<protein>
    <recommendedName>
        <fullName evidence="4">TM2 domain-containing protein</fullName>
    </recommendedName>
</protein>
<keyword evidence="3" id="KW-1185">Reference proteome</keyword>
<reference evidence="2" key="2">
    <citation type="submission" date="2023-06" db="EMBL/GenBank/DDBJ databases">
        <authorList>
            <consortium name="Lawrence Berkeley National Laboratory"/>
            <person name="Mondo S.J."/>
            <person name="Hensen N."/>
            <person name="Bonometti L."/>
            <person name="Westerberg I."/>
            <person name="Brannstrom I.O."/>
            <person name="Guillou S."/>
            <person name="Cros-Aarteil S."/>
            <person name="Calhoun S."/>
            <person name="Haridas S."/>
            <person name="Kuo A."/>
            <person name="Pangilinan J."/>
            <person name="Riley R."/>
            <person name="Labutti K."/>
            <person name="Andreopoulos B."/>
            <person name="Lipzen A."/>
            <person name="Chen C."/>
            <person name="Yanf M."/>
            <person name="Daum C."/>
            <person name="Ng V."/>
            <person name="Clum A."/>
            <person name="Steindorff A."/>
            <person name="Ohm R."/>
            <person name="Martin F."/>
            <person name="Silar P."/>
            <person name="Natvig D."/>
            <person name="Lalanne C."/>
            <person name="Gautier V."/>
            <person name="Ament-Velasquez S.L."/>
            <person name="Kruys A."/>
            <person name="Hutchinson M.I."/>
            <person name="Powell A.J."/>
            <person name="Barry K."/>
            <person name="Miller A.N."/>
            <person name="Grigoriev I.V."/>
            <person name="Debuchy R."/>
            <person name="Gladieux P."/>
            <person name="Thoren M.H."/>
            <person name="Johannesson H."/>
        </authorList>
    </citation>
    <scope>NUCLEOTIDE SEQUENCE</scope>
    <source>
        <strain evidence="2">CBS 626.80</strain>
    </source>
</reference>
<evidence type="ECO:0000313" key="3">
    <source>
        <dbReference type="Proteomes" id="UP001303222"/>
    </source>
</evidence>
<comment type="caution">
    <text evidence="2">The sequence shown here is derived from an EMBL/GenBank/DDBJ whole genome shotgun (WGS) entry which is preliminary data.</text>
</comment>
<organism evidence="2 3">
    <name type="scientific">Pseudoneurospora amorphoporcata</name>
    <dbReference type="NCBI Taxonomy" id="241081"/>
    <lineage>
        <taxon>Eukaryota</taxon>
        <taxon>Fungi</taxon>
        <taxon>Dikarya</taxon>
        <taxon>Ascomycota</taxon>
        <taxon>Pezizomycotina</taxon>
        <taxon>Sordariomycetes</taxon>
        <taxon>Sordariomycetidae</taxon>
        <taxon>Sordariales</taxon>
        <taxon>Sordariaceae</taxon>
        <taxon>Pseudoneurospora</taxon>
    </lineage>
</organism>
<reference evidence="2" key="1">
    <citation type="journal article" date="2023" name="Mol. Phylogenet. Evol.">
        <title>Genome-scale phylogeny and comparative genomics of the fungal order Sordariales.</title>
        <authorList>
            <person name="Hensen N."/>
            <person name="Bonometti L."/>
            <person name="Westerberg I."/>
            <person name="Brannstrom I.O."/>
            <person name="Guillou S."/>
            <person name="Cros-Aarteil S."/>
            <person name="Calhoun S."/>
            <person name="Haridas S."/>
            <person name="Kuo A."/>
            <person name="Mondo S."/>
            <person name="Pangilinan J."/>
            <person name="Riley R."/>
            <person name="LaButti K."/>
            <person name="Andreopoulos B."/>
            <person name="Lipzen A."/>
            <person name="Chen C."/>
            <person name="Yan M."/>
            <person name="Daum C."/>
            <person name="Ng V."/>
            <person name="Clum A."/>
            <person name="Steindorff A."/>
            <person name="Ohm R.A."/>
            <person name="Martin F."/>
            <person name="Silar P."/>
            <person name="Natvig D.O."/>
            <person name="Lalanne C."/>
            <person name="Gautier V."/>
            <person name="Ament-Velasquez S.L."/>
            <person name="Kruys A."/>
            <person name="Hutchinson M.I."/>
            <person name="Powell A.J."/>
            <person name="Barry K."/>
            <person name="Miller A.N."/>
            <person name="Grigoriev I.V."/>
            <person name="Debuchy R."/>
            <person name="Gladieux P."/>
            <person name="Hiltunen Thoren M."/>
            <person name="Johannesson H."/>
        </authorList>
    </citation>
    <scope>NUCLEOTIDE SEQUENCE</scope>
    <source>
        <strain evidence="2">CBS 626.80</strain>
    </source>
</reference>
<dbReference type="EMBL" id="MU859238">
    <property type="protein sequence ID" value="KAK3948912.1"/>
    <property type="molecule type" value="Genomic_DNA"/>
</dbReference>
<sequence>MAQSSPLPVDIKKYHNMEKGSSPLITTRAPWRRLLNSVHVPRRLKTLWPFLLLFHLLSAIFIIALIVFIRNTATERYGTADGDNIDLILSSFPFPPPTTPAYPFHPVDLHDRASNLAKRWGHFDRLPTSPKCYRQERTAALISLFGGGILGADQLYAGNLRIGLTRLLLHVWAWCSVTVAGCVLKVRDDRSTAVLVICGIVWFLGGLTEGGVWIWAVVDLVRWIIGGYYGTKGCPV</sequence>
<evidence type="ECO:0000313" key="2">
    <source>
        <dbReference type="EMBL" id="KAK3948912.1"/>
    </source>
</evidence>
<feature type="transmembrane region" description="Helical" evidence="1">
    <location>
        <begin position="193"/>
        <end position="216"/>
    </location>
</feature>